<dbReference type="GO" id="GO:0005576">
    <property type="term" value="C:extracellular region"/>
    <property type="evidence" value="ECO:0007669"/>
    <property type="project" value="TreeGrafter"/>
</dbReference>
<dbReference type="Pfam" id="PF12296">
    <property type="entry name" value="HsbA"/>
    <property type="match status" value="1"/>
</dbReference>
<accession>A0A6A5XN83</accession>
<evidence type="ECO:0000313" key="3">
    <source>
        <dbReference type="Proteomes" id="UP000799778"/>
    </source>
</evidence>
<dbReference type="OrthoDB" id="2422134at2759"/>
<feature type="signal peptide" evidence="1">
    <location>
        <begin position="1"/>
        <end position="16"/>
    </location>
</feature>
<evidence type="ECO:0000313" key="2">
    <source>
        <dbReference type="EMBL" id="KAF2014356.1"/>
    </source>
</evidence>
<dbReference type="Proteomes" id="UP000799778">
    <property type="component" value="Unassembled WGS sequence"/>
</dbReference>
<dbReference type="Gene3D" id="1.20.1280.140">
    <property type="match status" value="1"/>
</dbReference>
<evidence type="ECO:0000256" key="1">
    <source>
        <dbReference type="SAM" id="SignalP"/>
    </source>
</evidence>
<dbReference type="RefSeq" id="XP_033382695.1">
    <property type="nucleotide sequence ID" value="XM_033525966.1"/>
</dbReference>
<sequence length="184" mass="19322">MRPSAIISILAPVALALPATLVSRAEDLAPRVLTQISALNEALGGLTTAVNNFDGTLLGVLPQSLAVIGAETKLDATTVKTTLIVNRSSNFTDAESQEVVGALAGLIGPIQTSLDVLKAKYPLFKKTLESPIVLLDLKILKKHTDQLIDAVTKKVTEPNVGLLGLGKGIIDQAFDDAINVYKGN</sequence>
<proteinExistence type="predicted"/>
<dbReference type="PANTHER" id="PTHR38123">
    <property type="entry name" value="CELL WALL SERINE-THREONINE-RICH GALACTOMANNOPROTEIN MP1 (AFU_ORTHOLOGUE AFUA_4G03240)"/>
    <property type="match status" value="1"/>
</dbReference>
<name>A0A6A5XN83_9PLEO</name>
<dbReference type="InterPro" id="IPR021054">
    <property type="entry name" value="Cell_wall_mannoprotein_1"/>
</dbReference>
<evidence type="ECO:0008006" key="4">
    <source>
        <dbReference type="Google" id="ProtNLM"/>
    </source>
</evidence>
<dbReference type="PANTHER" id="PTHR38123:SF1">
    <property type="entry name" value="HYDROPHOBIC SURFACE BINDING PROTEIN"/>
    <property type="match status" value="1"/>
</dbReference>
<dbReference type="AlphaFoldDB" id="A0A6A5XN83"/>
<protein>
    <recommendedName>
        <fullName evidence="4">Antigenic cell wall galactomanno protein</fullName>
    </recommendedName>
</protein>
<feature type="chain" id="PRO_5025675235" description="Antigenic cell wall galactomanno protein" evidence="1">
    <location>
        <begin position="17"/>
        <end position="184"/>
    </location>
</feature>
<keyword evidence="1" id="KW-0732">Signal</keyword>
<gene>
    <name evidence="2" type="ORF">BU24DRAFT_410107</name>
</gene>
<dbReference type="EMBL" id="ML978070">
    <property type="protein sequence ID" value="KAF2014356.1"/>
    <property type="molecule type" value="Genomic_DNA"/>
</dbReference>
<keyword evidence="3" id="KW-1185">Reference proteome</keyword>
<reference evidence="2" key="1">
    <citation type="journal article" date="2020" name="Stud. Mycol.">
        <title>101 Dothideomycetes genomes: a test case for predicting lifestyles and emergence of pathogens.</title>
        <authorList>
            <person name="Haridas S."/>
            <person name="Albert R."/>
            <person name="Binder M."/>
            <person name="Bloem J."/>
            <person name="Labutti K."/>
            <person name="Salamov A."/>
            <person name="Andreopoulos B."/>
            <person name="Baker S."/>
            <person name="Barry K."/>
            <person name="Bills G."/>
            <person name="Bluhm B."/>
            <person name="Cannon C."/>
            <person name="Castanera R."/>
            <person name="Culley D."/>
            <person name="Daum C."/>
            <person name="Ezra D."/>
            <person name="Gonzalez J."/>
            <person name="Henrissat B."/>
            <person name="Kuo A."/>
            <person name="Liang C."/>
            <person name="Lipzen A."/>
            <person name="Lutzoni F."/>
            <person name="Magnuson J."/>
            <person name="Mondo S."/>
            <person name="Nolan M."/>
            <person name="Ohm R."/>
            <person name="Pangilinan J."/>
            <person name="Park H.-J."/>
            <person name="Ramirez L."/>
            <person name="Alfaro M."/>
            <person name="Sun H."/>
            <person name="Tritt A."/>
            <person name="Yoshinaga Y."/>
            <person name="Zwiers L.-H."/>
            <person name="Turgeon B."/>
            <person name="Goodwin S."/>
            <person name="Spatafora J."/>
            <person name="Crous P."/>
            <person name="Grigoriev I."/>
        </authorList>
    </citation>
    <scope>NUCLEOTIDE SEQUENCE</scope>
    <source>
        <strain evidence="2">CBS 175.79</strain>
    </source>
</reference>
<organism evidence="2 3">
    <name type="scientific">Aaosphaeria arxii CBS 175.79</name>
    <dbReference type="NCBI Taxonomy" id="1450172"/>
    <lineage>
        <taxon>Eukaryota</taxon>
        <taxon>Fungi</taxon>
        <taxon>Dikarya</taxon>
        <taxon>Ascomycota</taxon>
        <taxon>Pezizomycotina</taxon>
        <taxon>Dothideomycetes</taxon>
        <taxon>Pleosporomycetidae</taxon>
        <taxon>Pleosporales</taxon>
        <taxon>Pleosporales incertae sedis</taxon>
        <taxon>Aaosphaeria</taxon>
    </lineage>
</organism>
<dbReference type="GeneID" id="54283363"/>